<proteinExistence type="predicted"/>
<feature type="chain" id="PRO_5002868873" description="Lipoprotein" evidence="1">
    <location>
        <begin position="22"/>
        <end position="175"/>
    </location>
</feature>
<dbReference type="Pfam" id="PF04390">
    <property type="entry name" value="LptE"/>
    <property type="match status" value="1"/>
</dbReference>
<evidence type="ECO:0000256" key="1">
    <source>
        <dbReference type="SAM" id="SignalP"/>
    </source>
</evidence>
<dbReference type="AlphaFoldDB" id="B8F9F1"/>
<organism evidence="2 3">
    <name type="scientific">Desulfatibacillum aliphaticivorans</name>
    <dbReference type="NCBI Taxonomy" id="218208"/>
    <lineage>
        <taxon>Bacteria</taxon>
        <taxon>Pseudomonadati</taxon>
        <taxon>Thermodesulfobacteriota</taxon>
        <taxon>Desulfobacteria</taxon>
        <taxon>Desulfobacterales</taxon>
        <taxon>Desulfatibacillaceae</taxon>
        <taxon>Desulfatibacillum</taxon>
    </lineage>
</organism>
<keyword evidence="1" id="KW-0732">Signal</keyword>
<evidence type="ECO:0000313" key="3">
    <source>
        <dbReference type="Proteomes" id="UP000000739"/>
    </source>
</evidence>
<dbReference type="GO" id="GO:0019867">
    <property type="term" value="C:outer membrane"/>
    <property type="evidence" value="ECO:0007669"/>
    <property type="project" value="InterPro"/>
</dbReference>
<dbReference type="RefSeq" id="WP_012610333.1">
    <property type="nucleotide sequence ID" value="NC_011768.1"/>
</dbReference>
<evidence type="ECO:0008006" key="4">
    <source>
        <dbReference type="Google" id="ProtNLM"/>
    </source>
</evidence>
<dbReference type="InterPro" id="IPR007485">
    <property type="entry name" value="LPS_assembly_LptE"/>
</dbReference>
<dbReference type="eggNOG" id="COG2980">
    <property type="taxonomic scope" value="Bacteria"/>
</dbReference>
<keyword evidence="3" id="KW-1185">Reference proteome</keyword>
<name>B8F9F1_DESAL</name>
<dbReference type="Proteomes" id="UP000000739">
    <property type="component" value="Chromosome"/>
</dbReference>
<feature type="signal peptide" evidence="1">
    <location>
        <begin position="1"/>
        <end position="21"/>
    </location>
</feature>
<sequence>MQKALLRLVLPVLMLSLCACGYHFSGGARPGDPVRAVFIPVLDNETAETGLETMITNGLIREFTREQKFTLAHSRAEANVLLAGSIASLLDENAARRSSGDSALRRVKMILSLELLDEDGRVLWADDKISEYETYQVVSENLAATQANKNQALSVLTTRLAMKIRHRMEAYFEGF</sequence>
<gene>
    <name evidence="2" type="ordered locus">Dalk_1194</name>
</gene>
<dbReference type="GO" id="GO:0043165">
    <property type="term" value="P:Gram-negative-bacterium-type cell outer membrane assembly"/>
    <property type="evidence" value="ECO:0007669"/>
    <property type="project" value="InterPro"/>
</dbReference>
<dbReference type="KEGG" id="dal:Dalk_1194"/>
<evidence type="ECO:0000313" key="2">
    <source>
        <dbReference type="EMBL" id="ACL02897.1"/>
    </source>
</evidence>
<reference evidence="2 3" key="1">
    <citation type="journal article" date="2012" name="Environ. Microbiol.">
        <title>The genome sequence of Desulfatibacillum alkenivorans AK-01: a blueprint for anaerobic alkane oxidation.</title>
        <authorList>
            <person name="Callaghan A.V."/>
            <person name="Morris B.E."/>
            <person name="Pereira I.A."/>
            <person name="McInerney M.J."/>
            <person name="Austin R.N."/>
            <person name="Groves J.T."/>
            <person name="Kukor J.J."/>
            <person name="Suflita J.M."/>
            <person name="Young L.Y."/>
            <person name="Zylstra G.J."/>
            <person name="Wawrik B."/>
        </authorList>
    </citation>
    <scope>NUCLEOTIDE SEQUENCE [LARGE SCALE GENOMIC DNA]</scope>
    <source>
        <strain evidence="2 3">AK-01</strain>
    </source>
</reference>
<dbReference type="Gene3D" id="3.30.160.150">
    <property type="entry name" value="Lipoprotein like domain"/>
    <property type="match status" value="1"/>
</dbReference>
<accession>B8F9F1</accession>
<protein>
    <recommendedName>
        <fullName evidence="4">Lipoprotein</fullName>
    </recommendedName>
</protein>
<dbReference type="PROSITE" id="PS51257">
    <property type="entry name" value="PROKAR_LIPOPROTEIN"/>
    <property type="match status" value="1"/>
</dbReference>
<dbReference type="EMBL" id="CP001322">
    <property type="protein sequence ID" value="ACL02897.1"/>
    <property type="molecule type" value="Genomic_DNA"/>
</dbReference>
<dbReference type="HOGENOM" id="CLU_114082_0_2_7"/>